<dbReference type="PANTHER" id="PTHR30404:SF0">
    <property type="entry name" value="N-ACETYLMURAMOYL-L-ALANINE AMIDASE AMIC"/>
    <property type="match status" value="1"/>
</dbReference>
<dbReference type="Gene3D" id="3.40.630.40">
    <property type="entry name" value="Zn-dependent exopeptidases"/>
    <property type="match status" value="1"/>
</dbReference>
<dbReference type="GO" id="GO:0008745">
    <property type="term" value="F:N-acetylmuramoyl-L-alanine amidase activity"/>
    <property type="evidence" value="ECO:0007669"/>
    <property type="project" value="UniProtKB-EC"/>
</dbReference>
<proteinExistence type="predicted"/>
<dbReference type="EMBL" id="WIVE01000004">
    <property type="protein sequence ID" value="MQX35465.1"/>
    <property type="molecule type" value="Genomic_DNA"/>
</dbReference>
<evidence type="ECO:0000256" key="4">
    <source>
        <dbReference type="ARBA" id="ARBA00022801"/>
    </source>
</evidence>
<accession>A0A7X1ZBF7</accession>
<protein>
    <recommendedName>
        <fullName evidence="2">N-acetylmuramoyl-L-alanine amidase</fullName>
        <ecNumber evidence="2">3.5.1.28</ecNumber>
    </recommendedName>
</protein>
<evidence type="ECO:0000256" key="3">
    <source>
        <dbReference type="ARBA" id="ARBA00022443"/>
    </source>
</evidence>
<dbReference type="SUPFAM" id="SSF53187">
    <property type="entry name" value="Zn-dependent exopeptidases"/>
    <property type="match status" value="1"/>
</dbReference>
<gene>
    <name evidence="6" type="ORF">GHC57_02920</name>
</gene>
<dbReference type="GO" id="GO:0030288">
    <property type="term" value="C:outer membrane-bounded periplasmic space"/>
    <property type="evidence" value="ECO:0007669"/>
    <property type="project" value="TreeGrafter"/>
</dbReference>
<dbReference type="OrthoDB" id="7323510at2"/>
<dbReference type="InterPro" id="IPR001452">
    <property type="entry name" value="SH3_domain"/>
</dbReference>
<name>A0A7X1ZBF7_9PROT</name>
<dbReference type="PROSITE" id="PS50002">
    <property type="entry name" value="SH3"/>
    <property type="match status" value="1"/>
</dbReference>
<comment type="caution">
    <text evidence="6">The sequence shown here is derived from an EMBL/GenBank/DDBJ whole genome shotgun (WGS) entry which is preliminary data.</text>
</comment>
<dbReference type="InterPro" id="IPR002508">
    <property type="entry name" value="MurNAc-LAA_cat"/>
</dbReference>
<dbReference type="PANTHER" id="PTHR30404">
    <property type="entry name" value="N-ACETYLMURAMOYL-L-ALANINE AMIDASE"/>
    <property type="match status" value="1"/>
</dbReference>
<evidence type="ECO:0000313" key="7">
    <source>
        <dbReference type="Proteomes" id="UP000434582"/>
    </source>
</evidence>
<keyword evidence="7" id="KW-1185">Reference proteome</keyword>
<keyword evidence="4" id="KW-0378">Hydrolase</keyword>
<reference evidence="6 7" key="1">
    <citation type="submission" date="2019-10" db="EMBL/GenBank/DDBJ databases">
        <title>Draft whole-genome sequence of the purple nonsulfur photosynthetic bacterium Roseospira navarrensis DSM 15114.</title>
        <authorList>
            <person name="Kyndt J.A."/>
            <person name="Meyer T.E."/>
        </authorList>
    </citation>
    <scope>NUCLEOTIDE SEQUENCE [LARGE SCALE GENOMIC DNA]</scope>
    <source>
        <strain evidence="6 7">DSM 15114</strain>
    </source>
</reference>
<evidence type="ECO:0000313" key="6">
    <source>
        <dbReference type="EMBL" id="MQX35465.1"/>
    </source>
</evidence>
<feature type="domain" description="SH3" evidence="5">
    <location>
        <begin position="213"/>
        <end position="290"/>
    </location>
</feature>
<evidence type="ECO:0000256" key="2">
    <source>
        <dbReference type="ARBA" id="ARBA00011901"/>
    </source>
</evidence>
<evidence type="ECO:0000256" key="1">
    <source>
        <dbReference type="ARBA" id="ARBA00001561"/>
    </source>
</evidence>
<sequence>MSNGDSIAAERLCPSRLFGYPVSLSGVLETTAGGTNMKKLAIVVGHTGARPGAFAVDPIAQSENAWNADLAGRMKAFADSHLTDSLSVEIFTRDDGGVSGAYRRVREWGADAAIELHFNAATPAATGTETLYHTAASRGLAEVVQAATLETLGLRDRGVKTPHEASGGRGTANLSQMGVRPSILTEPFFGSNPGDCAIAQSRKQHLAEAQVGAAARYLSALYDDDPDAVMVIPEALNVRGGPGTDFGTLSWGPLTAGTVLTVLDRGRVWWKVCLPETPSRIGFVHSDYVA</sequence>
<dbReference type="Gene3D" id="2.30.30.40">
    <property type="entry name" value="SH3 Domains"/>
    <property type="match status" value="1"/>
</dbReference>
<dbReference type="AlphaFoldDB" id="A0A7X1ZBF7"/>
<evidence type="ECO:0000259" key="5">
    <source>
        <dbReference type="PROSITE" id="PS50002"/>
    </source>
</evidence>
<comment type="catalytic activity">
    <reaction evidence="1">
        <text>Hydrolyzes the link between N-acetylmuramoyl residues and L-amino acid residues in certain cell-wall glycopeptides.</text>
        <dbReference type="EC" id="3.5.1.28"/>
    </reaction>
</comment>
<dbReference type="Pfam" id="PF01520">
    <property type="entry name" value="Amidase_3"/>
    <property type="match status" value="1"/>
</dbReference>
<dbReference type="GO" id="GO:0009253">
    <property type="term" value="P:peptidoglycan catabolic process"/>
    <property type="evidence" value="ECO:0007669"/>
    <property type="project" value="InterPro"/>
</dbReference>
<dbReference type="CDD" id="cd02696">
    <property type="entry name" value="MurNAc-LAA"/>
    <property type="match status" value="1"/>
</dbReference>
<dbReference type="SMART" id="SM00646">
    <property type="entry name" value="Ami_3"/>
    <property type="match status" value="1"/>
</dbReference>
<organism evidence="6 7">
    <name type="scientific">Roseospira navarrensis</name>
    <dbReference type="NCBI Taxonomy" id="140058"/>
    <lineage>
        <taxon>Bacteria</taxon>
        <taxon>Pseudomonadati</taxon>
        <taxon>Pseudomonadota</taxon>
        <taxon>Alphaproteobacteria</taxon>
        <taxon>Rhodospirillales</taxon>
        <taxon>Rhodospirillaceae</taxon>
        <taxon>Roseospira</taxon>
    </lineage>
</organism>
<dbReference type="EC" id="3.5.1.28" evidence="2"/>
<dbReference type="Proteomes" id="UP000434582">
    <property type="component" value="Unassembled WGS sequence"/>
</dbReference>
<keyword evidence="3" id="KW-0728">SH3 domain</keyword>
<dbReference type="InterPro" id="IPR050695">
    <property type="entry name" value="N-acetylmuramoyl_amidase_3"/>
</dbReference>